<evidence type="ECO:0000259" key="3">
    <source>
        <dbReference type="PROSITE" id="PS50853"/>
    </source>
</evidence>
<keyword evidence="4" id="KW-1185">Reference proteome</keyword>
<sequence>MVWMSVFINLLGLYLMFCCVDTGVQPPKPSIYHLKAISDRQSLVVSWLVNHSSLVDDIYELQISRVEKHNVIYNTNVSVYSEDVAEWTWISDLPLECVDHSVRIRQIFNRSVSGPWSNWMTNYGFKSKGEIPIFPSNRVLREGTSATFCCVPRIGVNITSMAFRNNPYPLINIGAGVKAISVHNLTIPTTFFKQLLFGCKDSTGRSNHTWNYVSVPPEKPRNLSCETTDMTTVTCTWSAGRDPDDGNKQTHTLHIENSDQAPITCEPSSCTFPAVPQLQEYNISVVVKDKLGEETESYSFNISERVFPVVEWNMVRPEVTDATLSWHLQGNFREMNVDCEVSTIPGSIMKKSCYNVSFCKVKLEHLLPNTRYYTRARCSVNNRVWGEWTMPKYFTTSPLVTVDLWRKINQPSSSNTRLVTLLWKLHISGTAATVTVQGYTVKWSQEGHMGIEWKDSGHRQAEVSIGPGKCDFTVQADLRRGSSIPAHISIPPVEHTENPPLPKRLSSTAAGGFNLSWNKESAATCGYTVEWCILGNAVPCPLEWMQVPKGNNTLFLTVGNFKAGCRYAFNIYGCTENGHTLLETQTGYSQELKSVQSPSLVEPVHSTSSSVTLEWHYNEDDPTQPAFITGYLVTVQEVLTAQAAKLFNVSVADPQRKSVTVQGLQPHQEYICSVSALTKEGPGPQASITCRTKINYPAYLAKILTPILLVLTCTFLLWPQRKVIKDILVYPAGMNIKMHDSFVCETDYRLHPQTVDECITCDIEFVNTVPPPNEAITPRESTNSPSPPGFQGPLSSVPLQAEYCPQTAMLGVWDRADPPQTAILGVWDRADPPQTAILGVWDRPDPPQTAMLEVWDRADPPQTTGLTNKTYLYTLVEDCSEPQQCDFSEILLSFQPSDGLQECDVVYGYIPSDAS</sequence>
<feature type="domain" description="Fibronectin type-III" evidence="3">
    <location>
        <begin position="597"/>
        <end position="697"/>
    </location>
</feature>
<dbReference type="FunFam" id="2.60.40.10:FF:000607">
    <property type="entry name" value="Leukemia inhibitory factor receptor"/>
    <property type="match status" value="1"/>
</dbReference>
<feature type="chain" id="PRO_5028219300" evidence="2">
    <location>
        <begin position="23"/>
        <end position="915"/>
    </location>
</feature>
<evidence type="ECO:0000256" key="1">
    <source>
        <dbReference type="ARBA" id="ARBA00022737"/>
    </source>
</evidence>
<dbReference type="SMART" id="SM00060">
    <property type="entry name" value="FN3"/>
    <property type="match status" value="3"/>
</dbReference>
<dbReference type="InterPro" id="IPR050991">
    <property type="entry name" value="ECM_Regulatory_Proteins"/>
</dbReference>
<dbReference type="GeneID" id="114440781"/>
<dbReference type="InterPro" id="IPR040817">
    <property type="entry name" value="LIFR_D2"/>
</dbReference>
<evidence type="ECO:0000313" key="5">
    <source>
        <dbReference type="RefSeq" id="XP_028269069.1"/>
    </source>
</evidence>
<evidence type="ECO:0000313" key="4">
    <source>
        <dbReference type="Proteomes" id="UP000515145"/>
    </source>
</evidence>
<dbReference type="Pfam" id="PF25552">
    <property type="entry name" value="LIFR_D4"/>
    <property type="match status" value="1"/>
</dbReference>
<reference evidence="5" key="1">
    <citation type="submission" date="2025-08" db="UniProtKB">
        <authorList>
            <consortium name="RefSeq"/>
        </authorList>
    </citation>
    <scope>IDENTIFICATION</scope>
</reference>
<dbReference type="Pfam" id="PF17971">
    <property type="entry name" value="LIFR_D2"/>
    <property type="match status" value="1"/>
</dbReference>
<proteinExistence type="predicted"/>
<protein>
    <submittedName>
        <fullName evidence="5">Leukemia inhibitory factor receptor</fullName>
    </submittedName>
</protein>
<dbReference type="InterPro" id="IPR036116">
    <property type="entry name" value="FN3_sf"/>
</dbReference>
<dbReference type="Pfam" id="PF00041">
    <property type="entry name" value="fn3"/>
    <property type="match status" value="1"/>
</dbReference>
<feature type="signal peptide" evidence="2">
    <location>
        <begin position="1"/>
        <end position="22"/>
    </location>
</feature>
<dbReference type="CDD" id="cd00063">
    <property type="entry name" value="FN3"/>
    <property type="match status" value="1"/>
</dbReference>
<dbReference type="Gene3D" id="2.60.40.10">
    <property type="entry name" value="Immunoglobulins"/>
    <property type="match status" value="7"/>
</dbReference>
<name>A0A6P7IXX7_9TELE</name>
<dbReference type="PANTHER" id="PTHR46708">
    <property type="entry name" value="TENASCIN"/>
    <property type="match status" value="1"/>
</dbReference>
<keyword evidence="1" id="KW-0677">Repeat</keyword>
<dbReference type="InterPro" id="IPR013783">
    <property type="entry name" value="Ig-like_fold"/>
</dbReference>
<dbReference type="Proteomes" id="UP000515145">
    <property type="component" value="Chromosome 9"/>
</dbReference>
<dbReference type="InterPro" id="IPR003961">
    <property type="entry name" value="FN3_dom"/>
</dbReference>
<keyword evidence="2" id="KW-0732">Signal</keyword>
<accession>A0A6P7IXX7</accession>
<dbReference type="PANTHER" id="PTHR46708:SF2">
    <property type="entry name" value="FIBRONECTIN TYPE-III DOMAIN-CONTAINING PROTEIN"/>
    <property type="match status" value="1"/>
</dbReference>
<dbReference type="PROSITE" id="PS50853">
    <property type="entry name" value="FN3"/>
    <property type="match status" value="1"/>
</dbReference>
<organism evidence="4 5">
    <name type="scientific">Parambassis ranga</name>
    <name type="common">Indian glassy fish</name>
    <dbReference type="NCBI Taxonomy" id="210632"/>
    <lineage>
        <taxon>Eukaryota</taxon>
        <taxon>Metazoa</taxon>
        <taxon>Chordata</taxon>
        <taxon>Craniata</taxon>
        <taxon>Vertebrata</taxon>
        <taxon>Euteleostomi</taxon>
        <taxon>Actinopterygii</taxon>
        <taxon>Neopterygii</taxon>
        <taxon>Teleostei</taxon>
        <taxon>Neoteleostei</taxon>
        <taxon>Acanthomorphata</taxon>
        <taxon>Ovalentaria</taxon>
        <taxon>Ambassidae</taxon>
        <taxon>Parambassis</taxon>
    </lineage>
</organism>
<dbReference type="CTD" id="9180"/>
<dbReference type="SUPFAM" id="SSF49265">
    <property type="entry name" value="Fibronectin type III"/>
    <property type="match status" value="3"/>
</dbReference>
<dbReference type="InParanoid" id="A0A6P7IXX7"/>
<dbReference type="RefSeq" id="XP_028269069.1">
    <property type="nucleotide sequence ID" value="XM_028413268.1"/>
</dbReference>
<dbReference type="OrthoDB" id="6382334at2759"/>
<evidence type="ECO:0000256" key="2">
    <source>
        <dbReference type="SAM" id="SignalP"/>
    </source>
</evidence>
<gene>
    <name evidence="5" type="primary">osmr</name>
</gene>
<keyword evidence="5" id="KW-0675">Receptor</keyword>
<dbReference type="AlphaFoldDB" id="A0A6P7IXX7"/>